<dbReference type="STRING" id="471853.Bcav_3538"/>
<accession>C5C2T6</accession>
<organism evidence="2 3">
    <name type="scientific">Beutenbergia cavernae (strain ATCC BAA-8 / DSM 12333 / CCUG 43141 / JCM 11478 / NBRC 16432 / NCIMB 13614 / HKI 0122)</name>
    <dbReference type="NCBI Taxonomy" id="471853"/>
    <lineage>
        <taxon>Bacteria</taxon>
        <taxon>Bacillati</taxon>
        <taxon>Actinomycetota</taxon>
        <taxon>Actinomycetes</taxon>
        <taxon>Micrococcales</taxon>
        <taxon>Beutenbergiaceae</taxon>
        <taxon>Beutenbergia</taxon>
    </lineage>
</organism>
<dbReference type="PANTHER" id="PTHR18964:SF149">
    <property type="entry name" value="BIFUNCTIONAL UDP-N-ACETYLGLUCOSAMINE 2-EPIMERASE_N-ACETYLMANNOSAMINE KINASE"/>
    <property type="match status" value="1"/>
</dbReference>
<reference evidence="2 3" key="1">
    <citation type="journal article" date="2009" name="Stand. Genomic Sci.">
        <title>Complete genome sequence of Beutenbergia cavernae type strain (HKI 0122).</title>
        <authorList>
            <person name="Land M."/>
            <person name="Pukall R."/>
            <person name="Abt B."/>
            <person name="Goker M."/>
            <person name="Rohde M."/>
            <person name="Glavina Del Rio T."/>
            <person name="Tice H."/>
            <person name="Copeland A."/>
            <person name="Cheng J.F."/>
            <person name="Lucas S."/>
            <person name="Chen F."/>
            <person name="Nolan M."/>
            <person name="Bruce D."/>
            <person name="Goodwin L."/>
            <person name="Pitluck S."/>
            <person name="Ivanova N."/>
            <person name="Mavromatis K."/>
            <person name="Ovchinnikova G."/>
            <person name="Pati A."/>
            <person name="Chen A."/>
            <person name="Palaniappan K."/>
            <person name="Hauser L."/>
            <person name="Chang Y.J."/>
            <person name="Jefferies C.C."/>
            <person name="Saunders E."/>
            <person name="Brettin T."/>
            <person name="Detter J.C."/>
            <person name="Han C."/>
            <person name="Chain P."/>
            <person name="Bristow J."/>
            <person name="Eisen J.A."/>
            <person name="Markowitz V."/>
            <person name="Hugenholtz P."/>
            <person name="Kyrpides N.C."/>
            <person name="Klenk H.P."/>
            <person name="Lapidus A."/>
        </authorList>
    </citation>
    <scope>NUCLEOTIDE SEQUENCE [LARGE SCALE GENOMIC DNA]</scope>
    <source>
        <strain evidence="3">ATCC BAA-8 / DSM 12333 / NBRC 16432</strain>
    </source>
</reference>
<dbReference type="Pfam" id="PF00480">
    <property type="entry name" value="ROK"/>
    <property type="match status" value="1"/>
</dbReference>
<evidence type="ECO:0000313" key="3">
    <source>
        <dbReference type="Proteomes" id="UP000007962"/>
    </source>
</evidence>
<proteinExistence type="inferred from homology"/>
<dbReference type="AlphaFoldDB" id="C5C2T6"/>
<evidence type="ECO:0000256" key="1">
    <source>
        <dbReference type="ARBA" id="ARBA00006479"/>
    </source>
</evidence>
<dbReference type="EMBL" id="CP001618">
    <property type="protein sequence ID" value="ACQ81780.1"/>
    <property type="molecule type" value="Genomic_DNA"/>
</dbReference>
<evidence type="ECO:0000313" key="2">
    <source>
        <dbReference type="EMBL" id="ACQ81780.1"/>
    </source>
</evidence>
<dbReference type="InterPro" id="IPR000600">
    <property type="entry name" value="ROK"/>
</dbReference>
<keyword evidence="3" id="KW-1185">Reference proteome</keyword>
<dbReference type="Gene3D" id="3.30.420.40">
    <property type="match status" value="2"/>
</dbReference>
<comment type="similarity">
    <text evidence="1">Belongs to the ROK (NagC/XylR) family.</text>
</comment>
<name>C5C2T6_BEUC1</name>
<dbReference type="Proteomes" id="UP000007962">
    <property type="component" value="Chromosome"/>
</dbReference>
<dbReference type="SUPFAM" id="SSF53067">
    <property type="entry name" value="Actin-like ATPase domain"/>
    <property type="match status" value="1"/>
</dbReference>
<dbReference type="eggNOG" id="COG1940">
    <property type="taxonomic scope" value="Bacteria"/>
</dbReference>
<dbReference type="PANTHER" id="PTHR18964">
    <property type="entry name" value="ROK (REPRESSOR, ORF, KINASE) FAMILY"/>
    <property type="match status" value="1"/>
</dbReference>
<dbReference type="InterPro" id="IPR043129">
    <property type="entry name" value="ATPase_NBD"/>
</dbReference>
<dbReference type="KEGG" id="bcv:Bcav_3538"/>
<gene>
    <name evidence="2" type="ordered locus">Bcav_3538</name>
</gene>
<protein>
    <submittedName>
        <fullName evidence="2">ROK family protein</fullName>
    </submittedName>
</protein>
<sequence>MSQQGAGLRVVPALAVGIDVGGTSTKAVVVDGDGEVLASSTVPTPGGVPGLLEAVTGRRDWARAVVGRERPDAQLRGTGVVVPGIVDEEAGVGVYSANLGWRDVPFARLLRDRLEEPVAFGHDVRAGALAETRWGAHDEMSNVAFVALGTGIALGLVHGGLIVHGGGRAGEIGQVLVPEPGTGGHAPLERVASASAIARRYTERSGLDVEGSLDVVARAHRDTVATEVLDEAWDALGGVLAGVVALLGDVTIVVGGGLAEAGTLALDGITAAVEAHLDAGAGFDVRVVPARLGPLAGALGAALLGMERADDDAAAPA</sequence>
<dbReference type="RefSeq" id="WP_015884017.1">
    <property type="nucleotide sequence ID" value="NC_012669.1"/>
</dbReference>
<dbReference type="HOGENOM" id="CLU_036604_0_4_11"/>